<dbReference type="InterPro" id="IPR002823">
    <property type="entry name" value="DUF112_TM"/>
</dbReference>
<gene>
    <name evidence="3" type="ORF">AKJ51_03290</name>
</gene>
<accession>A0A133VJM2</accession>
<feature type="domain" description="DUF112" evidence="2">
    <location>
        <begin position="5"/>
        <end position="387"/>
    </location>
</feature>
<name>A0A133VJM2_9EURY</name>
<keyword evidence="4" id="KW-1185">Reference proteome</keyword>
<feature type="transmembrane region" description="Helical" evidence="1">
    <location>
        <begin position="387"/>
        <end position="406"/>
    </location>
</feature>
<dbReference type="Pfam" id="PF01970">
    <property type="entry name" value="TctA"/>
    <property type="match status" value="1"/>
</dbReference>
<evidence type="ECO:0000313" key="3">
    <source>
        <dbReference type="EMBL" id="KXB06629.1"/>
    </source>
</evidence>
<feature type="transmembrane region" description="Helical" evidence="1">
    <location>
        <begin position="7"/>
        <end position="25"/>
    </location>
</feature>
<dbReference type="PANTHER" id="PTHR42204:SF1">
    <property type="entry name" value="INTEGRAL MEMBRANE PROTEIN"/>
    <property type="match status" value="1"/>
</dbReference>
<organism evidence="3 4">
    <name type="scientific">candidate division MSBL1 archaeon SCGC-AAA382A20</name>
    <dbReference type="NCBI Taxonomy" id="1698280"/>
    <lineage>
        <taxon>Archaea</taxon>
        <taxon>Methanobacteriati</taxon>
        <taxon>Methanobacteriota</taxon>
        <taxon>candidate division MSBL1</taxon>
    </lineage>
</organism>
<evidence type="ECO:0000313" key="4">
    <source>
        <dbReference type="Proteomes" id="UP000070263"/>
    </source>
</evidence>
<feature type="transmembrane region" description="Helical" evidence="1">
    <location>
        <begin position="158"/>
        <end position="175"/>
    </location>
</feature>
<feature type="transmembrane region" description="Helical" evidence="1">
    <location>
        <begin position="98"/>
        <end position="122"/>
    </location>
</feature>
<proteinExistence type="predicted"/>
<dbReference type="Proteomes" id="UP000070263">
    <property type="component" value="Unassembled WGS sequence"/>
</dbReference>
<keyword evidence="1" id="KW-0812">Transmembrane</keyword>
<keyword evidence="1" id="KW-0472">Membrane</keyword>
<dbReference type="EMBL" id="LHYE01000037">
    <property type="protein sequence ID" value="KXB06629.1"/>
    <property type="molecule type" value="Genomic_DNA"/>
</dbReference>
<protein>
    <recommendedName>
        <fullName evidence="2">DUF112 domain-containing protein</fullName>
    </recommendedName>
</protein>
<feature type="transmembrane region" description="Helical" evidence="1">
    <location>
        <begin position="220"/>
        <end position="241"/>
    </location>
</feature>
<feature type="transmembrane region" description="Helical" evidence="1">
    <location>
        <begin position="346"/>
        <end position="375"/>
    </location>
</feature>
<keyword evidence="1" id="KW-1133">Transmembrane helix</keyword>
<sequence length="411" mass="43296">MIQYLGFAILGILMGTLTGLIPGLHVNNIVPILVGLVAGTALDPYQGISLIVAMMITHTFLDFIPSTFLGVPDKDTALSVLPAHQFVLKGEGYEVIKLTALGSLGALLFSALLAGGMTPLIGPMYESLNPQMHWLLIGIVIIMISLEQDWKKRIGASGIFFLSGLLGLIVLDTNLGKGDGALMPLLGGLFGMSVLLIGINSDNKVPNQKISNKPIEIRSNAKSILTGASAGFITGIIPGVGPAQGTVLSQAVTDSNNVKDFLVGVSGVNTAKALLSFVALYAIGRPRSGAAVAVNEIINVGLNELVFLIGIALFVGGIASVIHLKIGKIAARHVKKLPYKWMCLGVMMSILAFSIYYSGIYGILILATSTSIGLLPPSLQVKRTHCMGVLILPVILHFAGIDRLVLRFLGL</sequence>
<evidence type="ECO:0000256" key="1">
    <source>
        <dbReference type="SAM" id="Phobius"/>
    </source>
</evidence>
<dbReference type="AlphaFoldDB" id="A0A133VJM2"/>
<comment type="caution">
    <text evidence="3">The sequence shown here is derived from an EMBL/GenBank/DDBJ whole genome shotgun (WGS) entry which is preliminary data.</text>
</comment>
<feature type="transmembrane region" description="Helical" evidence="1">
    <location>
        <begin position="305"/>
        <end position="326"/>
    </location>
</feature>
<feature type="transmembrane region" description="Helical" evidence="1">
    <location>
        <begin position="181"/>
        <end position="199"/>
    </location>
</feature>
<dbReference type="PATRIC" id="fig|1698280.3.peg.655"/>
<reference evidence="3 4" key="1">
    <citation type="journal article" date="2016" name="Sci. Rep.">
        <title>Metabolic traits of an uncultured archaeal lineage -MSBL1- from brine pools of the Red Sea.</title>
        <authorList>
            <person name="Mwirichia R."/>
            <person name="Alam I."/>
            <person name="Rashid M."/>
            <person name="Vinu M."/>
            <person name="Ba-Alawi W."/>
            <person name="Anthony Kamau A."/>
            <person name="Kamanda Ngugi D."/>
            <person name="Goker M."/>
            <person name="Klenk H.P."/>
            <person name="Bajic V."/>
            <person name="Stingl U."/>
        </authorList>
    </citation>
    <scope>NUCLEOTIDE SEQUENCE [LARGE SCALE GENOMIC DNA]</scope>
    <source>
        <strain evidence="3">SCGC-AAA382A20</strain>
    </source>
</reference>
<feature type="transmembrane region" description="Helical" evidence="1">
    <location>
        <begin position="128"/>
        <end position="146"/>
    </location>
</feature>
<evidence type="ECO:0000259" key="2">
    <source>
        <dbReference type="Pfam" id="PF01970"/>
    </source>
</evidence>
<dbReference type="PANTHER" id="PTHR42204">
    <property type="entry name" value="INTEGRAL MEMBRANE PROTEIN"/>
    <property type="match status" value="1"/>
</dbReference>
<feature type="transmembrane region" description="Helical" evidence="1">
    <location>
        <begin position="261"/>
        <end position="284"/>
    </location>
</feature>